<sequence>MKKFLTAVVIIVSAMTFAQQTENQKQTVKECDLPSNYQEPKPDKKIQSWLKRADATIEDLRKHIAVENDCNEKDVIFLRISEQKGNGMYSVCVAGKPMKYKRMGSVFMGAGENPFDVAK</sequence>
<gene>
    <name evidence="2" type="ORF">EK417_09380</name>
</gene>
<protein>
    <submittedName>
        <fullName evidence="2">Uncharacterized protein</fullName>
    </submittedName>
</protein>
<evidence type="ECO:0000256" key="1">
    <source>
        <dbReference type="SAM" id="SignalP"/>
    </source>
</evidence>
<dbReference type="EMBL" id="SDLV01000017">
    <property type="protein sequence ID" value="THV60585.1"/>
    <property type="molecule type" value="Genomic_DNA"/>
</dbReference>
<proteinExistence type="predicted"/>
<organism evidence="2 3">
    <name type="scientific">Chryseobacterium candidae</name>
    <dbReference type="NCBI Taxonomy" id="1978493"/>
    <lineage>
        <taxon>Bacteria</taxon>
        <taxon>Pseudomonadati</taxon>
        <taxon>Bacteroidota</taxon>
        <taxon>Flavobacteriia</taxon>
        <taxon>Flavobacteriales</taxon>
        <taxon>Weeksellaceae</taxon>
        <taxon>Chryseobacterium group</taxon>
        <taxon>Chryseobacterium</taxon>
    </lineage>
</organism>
<reference evidence="2 3" key="1">
    <citation type="submission" date="2019-01" db="EMBL/GenBank/DDBJ databases">
        <authorList>
            <person name="B I."/>
            <person name="Ch S."/>
            <person name="Ch V.R."/>
        </authorList>
    </citation>
    <scope>NUCLEOTIDE SEQUENCE [LARGE SCALE GENOMIC DNA]</scope>
    <source>
        <strain evidence="2 3">JC507</strain>
    </source>
</reference>
<dbReference type="RefSeq" id="WP_136522027.1">
    <property type="nucleotide sequence ID" value="NZ_SDLV01000017.1"/>
</dbReference>
<keyword evidence="3" id="KW-1185">Reference proteome</keyword>
<evidence type="ECO:0000313" key="2">
    <source>
        <dbReference type="EMBL" id="THV60585.1"/>
    </source>
</evidence>
<accession>A0ABY2R821</accession>
<dbReference type="Proteomes" id="UP000306038">
    <property type="component" value="Unassembled WGS sequence"/>
</dbReference>
<keyword evidence="1" id="KW-0732">Signal</keyword>
<name>A0ABY2R821_9FLAO</name>
<feature type="chain" id="PRO_5047507973" evidence="1">
    <location>
        <begin position="19"/>
        <end position="119"/>
    </location>
</feature>
<comment type="caution">
    <text evidence="2">The sequence shown here is derived from an EMBL/GenBank/DDBJ whole genome shotgun (WGS) entry which is preliminary data.</text>
</comment>
<feature type="signal peptide" evidence="1">
    <location>
        <begin position="1"/>
        <end position="18"/>
    </location>
</feature>
<evidence type="ECO:0000313" key="3">
    <source>
        <dbReference type="Proteomes" id="UP000306038"/>
    </source>
</evidence>